<accession>A0A915BLH6</accession>
<feature type="region of interest" description="Disordered" evidence="1">
    <location>
        <begin position="688"/>
        <end position="712"/>
    </location>
</feature>
<evidence type="ECO:0000256" key="1">
    <source>
        <dbReference type="SAM" id="MobiDB-lite"/>
    </source>
</evidence>
<feature type="compositionally biased region" description="Basic and acidic residues" evidence="1">
    <location>
        <begin position="156"/>
        <end position="166"/>
    </location>
</feature>
<proteinExistence type="predicted"/>
<sequence length="843" mass="95048">MGLVVVEGVAVPKALALSFADPKKRPFSYSKPLPPSAQPASRPRTFRVPFPRVLPILPPEEQPVPSPSDMPSNIQYNTPMPIYSRETAEEEYRSQFGSGPECPLGTSDKHFDPEKSETLRAIHEGDNTEFGKNFFEKVAQAEAPHIPPTTEPAWTEEARRRAERARSATPSAYSRYDTPTPYHSTHTPSSYQLQRPLSQQSVRSERSVKKGYEFGGLDYVDRSRLSHDTYHYGYNSLPLRGKKEERRTTPGYEMGGMDFRKGGVSVQGQYQGYGPLQPRLVSKYEKSTLKHDEMNIETAPNVNRVSADVLVGDTISNQKISTDTSNDQRYAFGTSFAPISGFKKDYRTVHRNVEPPKAPVFSLSAKKDYVGQGNTGYSSSMAYGRGGGNATSGGIHSYEQRSRSQSAAPAERAQWIDDKEVTIETLLNDRALIPRNRSVTPDWHTHSLDKHNRWSNISDPRLTRSQTFEYEPNWSRTVKERRSAWEAQARNTDARVQMPASSKVPSQQPPYWYNKAKETHRVWQSEADRQAANPERYSATMGTQQNYSSYSSETQRSQRTYDTREGGIERSKTAAYQIEPYHPPSHYESGSYYHHEERHHETQQSGGGGYQTLQPRSSSFSSVQREHYTTENGVPVTQSTFKTYTATPVATEAQQGGTTQSLAQKSAAWQSQQRAPLAVEEYRHARYQMKSHDSTSTERVLNRPFTSGSSEYNVESGGYQYKTQQQPVAPHTVTSTVVTERSGGEFDRKAEMAEVLPRGSVANTQASMEGSYLDREGRNVNYKRELVTSVDPNRECSLLKEEERRVVETPLEPGVISRHVTTKYYKKKTVTDTTTTTTNAKLQ</sequence>
<evidence type="ECO:0000313" key="3">
    <source>
        <dbReference type="WBParaSite" id="PgR045_g043_t02"/>
    </source>
</evidence>
<feature type="compositionally biased region" description="Polar residues" evidence="1">
    <location>
        <begin position="192"/>
        <end position="202"/>
    </location>
</feature>
<feature type="compositionally biased region" description="Low complexity" evidence="1">
    <location>
        <begin position="167"/>
        <end position="191"/>
    </location>
</feature>
<feature type="compositionally biased region" description="Polar residues" evidence="1">
    <location>
        <begin position="611"/>
        <end position="623"/>
    </location>
</feature>
<feature type="region of interest" description="Disordered" evidence="1">
    <location>
        <begin position="142"/>
        <end position="206"/>
    </location>
</feature>
<feature type="region of interest" description="Disordered" evidence="1">
    <location>
        <begin position="57"/>
        <end position="112"/>
    </location>
</feature>
<feature type="region of interest" description="Disordered" evidence="1">
    <location>
        <begin position="485"/>
        <end position="511"/>
    </location>
</feature>
<feature type="compositionally biased region" description="Polar residues" evidence="1">
    <location>
        <begin position="540"/>
        <end position="558"/>
    </location>
</feature>
<feature type="region of interest" description="Disordered" evidence="1">
    <location>
        <begin position="23"/>
        <end position="45"/>
    </location>
</feature>
<feature type="region of interest" description="Disordered" evidence="1">
    <location>
        <begin position="523"/>
        <end position="568"/>
    </location>
</feature>
<name>A0A915BLH6_PARUN</name>
<feature type="region of interest" description="Disordered" evidence="1">
    <location>
        <begin position="392"/>
        <end position="412"/>
    </location>
</feature>
<feature type="compositionally biased region" description="Polar residues" evidence="1">
    <location>
        <begin position="69"/>
        <end position="78"/>
    </location>
</feature>
<protein>
    <submittedName>
        <fullName evidence="3">ZM domain-containing protein</fullName>
    </submittedName>
</protein>
<feature type="compositionally biased region" description="Basic and acidic residues" evidence="1">
    <location>
        <begin position="559"/>
        <end position="568"/>
    </location>
</feature>
<evidence type="ECO:0000313" key="2">
    <source>
        <dbReference type="Proteomes" id="UP000887569"/>
    </source>
</evidence>
<dbReference type="AlphaFoldDB" id="A0A915BLH6"/>
<keyword evidence="2" id="KW-1185">Reference proteome</keyword>
<dbReference type="WBParaSite" id="PgR045_g043_t02">
    <property type="protein sequence ID" value="PgR045_g043_t02"/>
    <property type="gene ID" value="PgR045_g043"/>
</dbReference>
<feature type="compositionally biased region" description="Basic and acidic residues" evidence="1">
    <location>
        <begin position="593"/>
        <end position="602"/>
    </location>
</feature>
<organism evidence="2 3">
    <name type="scientific">Parascaris univalens</name>
    <name type="common">Nematode worm</name>
    <dbReference type="NCBI Taxonomy" id="6257"/>
    <lineage>
        <taxon>Eukaryota</taxon>
        <taxon>Metazoa</taxon>
        <taxon>Ecdysozoa</taxon>
        <taxon>Nematoda</taxon>
        <taxon>Chromadorea</taxon>
        <taxon>Rhabditida</taxon>
        <taxon>Spirurina</taxon>
        <taxon>Ascaridomorpha</taxon>
        <taxon>Ascaridoidea</taxon>
        <taxon>Ascarididae</taxon>
        <taxon>Parascaris</taxon>
    </lineage>
</organism>
<feature type="compositionally biased region" description="Pro residues" evidence="1">
    <location>
        <begin position="57"/>
        <end position="68"/>
    </location>
</feature>
<feature type="region of interest" description="Disordered" evidence="1">
    <location>
        <begin position="580"/>
        <end position="632"/>
    </location>
</feature>
<reference evidence="3" key="1">
    <citation type="submission" date="2022-11" db="UniProtKB">
        <authorList>
            <consortium name="WormBaseParasite"/>
        </authorList>
    </citation>
    <scope>IDENTIFICATION</scope>
</reference>
<dbReference type="Proteomes" id="UP000887569">
    <property type="component" value="Unplaced"/>
</dbReference>